<dbReference type="GO" id="GO:0005829">
    <property type="term" value="C:cytosol"/>
    <property type="evidence" value="ECO:0007669"/>
    <property type="project" value="TreeGrafter"/>
</dbReference>
<evidence type="ECO:0000256" key="2">
    <source>
        <dbReference type="ARBA" id="ARBA00022942"/>
    </source>
</evidence>
<dbReference type="Pfam" id="PF10075">
    <property type="entry name" value="CSN8_PSD8_EIF3K"/>
    <property type="match status" value="1"/>
</dbReference>
<evidence type="ECO:0000313" key="5">
    <source>
        <dbReference type="Proteomes" id="UP001175228"/>
    </source>
</evidence>
<name>A0AA39PE51_9AGAR</name>
<accession>A0AA39PE51</accession>
<sequence>MSSNLLSLYEDLQRSFNSIPSDTKRCGTLLSQLKIGLIEAGLLIPQGEPIQRDLVIARDILEIGAIWSIRSRDEPSFDRYFSQLQTFYNDYRCVLLPAHFSASSRSISSYLPPSKREFPIRGLNLIRLLTQNRIADFHTTLESLPLPADAIGDNPYISHPVNLERWLMEGSYSKVWNARAEAPAEEYKYFVDSLIGTIRNEIASCEESAYNSLPLKDAALLLFFASQSELLAFAQQRGWEIDLTGATITFARKGEEQLEIPRQKLIAASLAYARELEQIV</sequence>
<evidence type="ECO:0000313" key="4">
    <source>
        <dbReference type="EMBL" id="KAK0482121.1"/>
    </source>
</evidence>
<dbReference type="Gene3D" id="1.25.40.990">
    <property type="match status" value="1"/>
</dbReference>
<dbReference type="GO" id="GO:0043161">
    <property type="term" value="P:proteasome-mediated ubiquitin-dependent protein catabolic process"/>
    <property type="evidence" value="ECO:0007669"/>
    <property type="project" value="TreeGrafter"/>
</dbReference>
<reference evidence="4" key="1">
    <citation type="submission" date="2023-06" db="EMBL/GenBank/DDBJ databases">
        <authorList>
            <consortium name="Lawrence Berkeley National Laboratory"/>
            <person name="Ahrendt S."/>
            <person name="Sahu N."/>
            <person name="Indic B."/>
            <person name="Wong-Bajracharya J."/>
            <person name="Merenyi Z."/>
            <person name="Ke H.-M."/>
            <person name="Monk M."/>
            <person name="Kocsube S."/>
            <person name="Drula E."/>
            <person name="Lipzen A."/>
            <person name="Balint B."/>
            <person name="Henrissat B."/>
            <person name="Andreopoulos B."/>
            <person name="Martin F.M."/>
            <person name="Harder C.B."/>
            <person name="Rigling D."/>
            <person name="Ford K.L."/>
            <person name="Foster G.D."/>
            <person name="Pangilinan J."/>
            <person name="Papanicolaou A."/>
            <person name="Barry K."/>
            <person name="LaButti K."/>
            <person name="Viragh M."/>
            <person name="Koriabine M."/>
            <person name="Yan M."/>
            <person name="Riley R."/>
            <person name="Champramary S."/>
            <person name="Plett K.L."/>
            <person name="Tsai I.J."/>
            <person name="Slot J."/>
            <person name="Sipos G."/>
            <person name="Plett J."/>
            <person name="Nagy L.G."/>
            <person name="Grigoriev I.V."/>
        </authorList>
    </citation>
    <scope>NUCLEOTIDE SEQUENCE</scope>
    <source>
        <strain evidence="4">HWK02</strain>
    </source>
</reference>
<keyword evidence="2" id="KW-0647">Proteasome</keyword>
<dbReference type="FunFam" id="1.25.40.990:FF:000001">
    <property type="entry name" value="26S proteasome non-ATPase regulatory subunit"/>
    <property type="match status" value="1"/>
</dbReference>
<dbReference type="EMBL" id="JAUEPU010000068">
    <property type="protein sequence ID" value="KAK0482121.1"/>
    <property type="molecule type" value="Genomic_DNA"/>
</dbReference>
<gene>
    <name evidence="4" type="ORF">EDD18DRAFT_1262154</name>
</gene>
<evidence type="ECO:0000259" key="3">
    <source>
        <dbReference type="PROSITE" id="PS50250"/>
    </source>
</evidence>
<comment type="similarity">
    <text evidence="1">Belongs to the proteasome subunit S14 family.</text>
</comment>
<feature type="domain" description="PCI" evidence="3">
    <location>
        <begin position="86"/>
        <end position="280"/>
    </location>
</feature>
<organism evidence="4 5">
    <name type="scientific">Armillaria luteobubalina</name>
    <dbReference type="NCBI Taxonomy" id="153913"/>
    <lineage>
        <taxon>Eukaryota</taxon>
        <taxon>Fungi</taxon>
        <taxon>Dikarya</taxon>
        <taxon>Basidiomycota</taxon>
        <taxon>Agaricomycotina</taxon>
        <taxon>Agaricomycetes</taxon>
        <taxon>Agaricomycetidae</taxon>
        <taxon>Agaricales</taxon>
        <taxon>Marasmiineae</taxon>
        <taxon>Physalacriaceae</taxon>
        <taxon>Armillaria</taxon>
    </lineage>
</organism>
<comment type="caution">
    <text evidence="4">The sequence shown here is derived from an EMBL/GenBank/DDBJ whole genome shotgun (WGS) entry which is preliminary data.</text>
</comment>
<protein>
    <submittedName>
        <fullName evidence="4">SAC3/GANP/Nin1/mts3/eIF-3 p25 family-domain-containing protein</fullName>
    </submittedName>
</protein>
<dbReference type="InterPro" id="IPR006746">
    <property type="entry name" value="26S_Psome_Rpn12"/>
</dbReference>
<dbReference type="AlphaFoldDB" id="A0AA39PE51"/>
<dbReference type="InterPro" id="IPR000717">
    <property type="entry name" value="PCI_dom"/>
</dbReference>
<proteinExistence type="inferred from homology"/>
<dbReference type="Proteomes" id="UP001175228">
    <property type="component" value="Unassembled WGS sequence"/>
</dbReference>
<keyword evidence="5" id="KW-1185">Reference proteome</keyword>
<dbReference type="GO" id="GO:0005634">
    <property type="term" value="C:nucleus"/>
    <property type="evidence" value="ECO:0007669"/>
    <property type="project" value="TreeGrafter"/>
</dbReference>
<dbReference type="GO" id="GO:0008541">
    <property type="term" value="C:proteasome regulatory particle, lid subcomplex"/>
    <property type="evidence" value="ECO:0007669"/>
    <property type="project" value="TreeGrafter"/>
</dbReference>
<dbReference type="PROSITE" id="PS50250">
    <property type="entry name" value="PCI"/>
    <property type="match status" value="1"/>
</dbReference>
<dbReference type="InterPro" id="IPR033464">
    <property type="entry name" value="CSN8_PSD8_EIF3K"/>
</dbReference>
<dbReference type="PANTHER" id="PTHR12387">
    <property type="entry name" value="26S PROTEASOME NON-ATPASE REGULATORY SUBUNIT 8"/>
    <property type="match status" value="1"/>
</dbReference>
<dbReference type="PANTHER" id="PTHR12387:SF0">
    <property type="entry name" value="26S PROTEASOME NON-ATPASE REGULATORY SUBUNIT 8"/>
    <property type="match status" value="1"/>
</dbReference>
<evidence type="ECO:0000256" key="1">
    <source>
        <dbReference type="ARBA" id="ARBA00009627"/>
    </source>
</evidence>